<feature type="transmembrane region" description="Helical" evidence="7">
    <location>
        <begin position="126"/>
        <end position="151"/>
    </location>
</feature>
<dbReference type="Proteomes" id="UP001347796">
    <property type="component" value="Unassembled WGS sequence"/>
</dbReference>
<evidence type="ECO:0000313" key="9">
    <source>
        <dbReference type="Proteomes" id="UP001347796"/>
    </source>
</evidence>
<evidence type="ECO:0000256" key="2">
    <source>
        <dbReference type="ARBA" id="ARBA00007018"/>
    </source>
</evidence>
<keyword evidence="6" id="KW-0479">Metal-binding</keyword>
<dbReference type="GO" id="GO:0016020">
    <property type="term" value="C:membrane"/>
    <property type="evidence" value="ECO:0007669"/>
    <property type="project" value="UniProtKB-SubCell"/>
</dbReference>
<organism evidence="8 9">
    <name type="scientific">Patella caerulea</name>
    <name type="common">Rayed Mediterranean limpet</name>
    <dbReference type="NCBI Taxonomy" id="87958"/>
    <lineage>
        <taxon>Eukaryota</taxon>
        <taxon>Metazoa</taxon>
        <taxon>Spiralia</taxon>
        <taxon>Lophotrochozoa</taxon>
        <taxon>Mollusca</taxon>
        <taxon>Gastropoda</taxon>
        <taxon>Patellogastropoda</taxon>
        <taxon>Patelloidea</taxon>
        <taxon>Patellidae</taxon>
        <taxon>Patella</taxon>
    </lineage>
</organism>
<feature type="transmembrane region" description="Helical" evidence="7">
    <location>
        <begin position="303"/>
        <end position="321"/>
    </location>
</feature>
<evidence type="ECO:0000256" key="3">
    <source>
        <dbReference type="ARBA" id="ARBA00022692"/>
    </source>
</evidence>
<dbReference type="InterPro" id="IPR004254">
    <property type="entry name" value="AdipoR/HlyIII-related"/>
</dbReference>
<dbReference type="Pfam" id="PF03006">
    <property type="entry name" value="HlyIII"/>
    <property type="match status" value="1"/>
</dbReference>
<name>A0AAN8JBR0_PATCE</name>
<sequence length="340" mass="39138">MDKYMKHKLPTWLQPVFKSQRTQNVEQVPEPMKELYIRSGFRVMNQPWSYYLLSLFNWHNETLNVWTHLVSFVVIWNYTDHLGETFDLKGSSAGAVILAYSIGALLLTFLSSVAHLFHAKSLKHHYLFFALDYIGVSIYCFGCGILTHYVFSPSETFRVLRNTYIPVHFFLCFNSFLSCTVAKLYFHGNKRKMLMVSGCFAHTLWLLIPIFARYYYCIVDTSCSVLSLNHLVAMYICLMATSVAYVAHQPEKSNPGAFDIIGHSHQIFHIFVFFTILAQFNAMTYELGMTKSVNAELTVNQVYTVHIILIVIEITAVIFLLPQLNKKVKEIENCASAKQN</sequence>
<feature type="binding site" evidence="6">
    <location>
        <position position="269"/>
    </location>
    <ligand>
        <name>Zn(2+)</name>
        <dbReference type="ChEBI" id="CHEBI:29105"/>
    </ligand>
</feature>
<evidence type="ECO:0000256" key="7">
    <source>
        <dbReference type="SAM" id="Phobius"/>
    </source>
</evidence>
<evidence type="ECO:0000256" key="5">
    <source>
        <dbReference type="ARBA" id="ARBA00023136"/>
    </source>
</evidence>
<evidence type="ECO:0000256" key="6">
    <source>
        <dbReference type="PIRSR" id="PIRSR604254-1"/>
    </source>
</evidence>
<feature type="binding site" evidence="6">
    <location>
        <position position="265"/>
    </location>
    <ligand>
        <name>Zn(2+)</name>
        <dbReference type="ChEBI" id="CHEBI:29105"/>
    </ligand>
</feature>
<keyword evidence="6" id="KW-0862">Zinc</keyword>
<comment type="similarity">
    <text evidence="2">Belongs to the ADIPOR family.</text>
</comment>
<keyword evidence="4 7" id="KW-1133">Transmembrane helix</keyword>
<reference evidence="8 9" key="1">
    <citation type="submission" date="2024-01" db="EMBL/GenBank/DDBJ databases">
        <title>The genome of the rayed Mediterranean limpet Patella caerulea (Linnaeus, 1758).</title>
        <authorList>
            <person name="Anh-Thu Weber A."/>
            <person name="Halstead-Nussloch G."/>
        </authorList>
    </citation>
    <scope>NUCLEOTIDE SEQUENCE [LARGE SCALE GENOMIC DNA]</scope>
    <source>
        <strain evidence="8">AATW-2023a</strain>
        <tissue evidence="8">Whole specimen</tissue>
    </source>
</reference>
<dbReference type="AlphaFoldDB" id="A0AAN8JBR0"/>
<keyword evidence="9" id="KW-1185">Reference proteome</keyword>
<gene>
    <name evidence="8" type="ORF">SNE40_018401</name>
</gene>
<keyword evidence="3 7" id="KW-0812">Transmembrane</keyword>
<dbReference type="PANTHER" id="PTHR20855">
    <property type="entry name" value="ADIPOR/PROGESTIN RECEPTOR-RELATED"/>
    <property type="match status" value="1"/>
</dbReference>
<keyword evidence="5 7" id="KW-0472">Membrane</keyword>
<feature type="transmembrane region" description="Helical" evidence="7">
    <location>
        <begin position="228"/>
        <end position="247"/>
    </location>
</feature>
<evidence type="ECO:0008006" key="10">
    <source>
        <dbReference type="Google" id="ProtNLM"/>
    </source>
</evidence>
<dbReference type="GO" id="GO:0038023">
    <property type="term" value="F:signaling receptor activity"/>
    <property type="evidence" value="ECO:0007669"/>
    <property type="project" value="TreeGrafter"/>
</dbReference>
<feature type="transmembrane region" description="Helical" evidence="7">
    <location>
        <begin position="193"/>
        <end position="216"/>
    </location>
</feature>
<evidence type="ECO:0000256" key="1">
    <source>
        <dbReference type="ARBA" id="ARBA00004141"/>
    </source>
</evidence>
<comment type="caution">
    <text evidence="8">The sequence shown here is derived from an EMBL/GenBank/DDBJ whole genome shotgun (WGS) entry which is preliminary data.</text>
</comment>
<feature type="transmembrane region" description="Helical" evidence="7">
    <location>
        <begin position="267"/>
        <end position="283"/>
    </location>
</feature>
<comment type="subcellular location">
    <subcellularLocation>
        <location evidence="1">Membrane</location>
        <topology evidence="1">Multi-pass membrane protein</topology>
    </subcellularLocation>
</comment>
<dbReference type="PANTHER" id="PTHR20855:SF92">
    <property type="entry name" value="PROGESTIN AND ADIPOQ RECEPTOR FAMILY MEMBER 3-LIKE"/>
    <property type="match status" value="1"/>
</dbReference>
<proteinExistence type="inferred from homology"/>
<evidence type="ECO:0000313" key="8">
    <source>
        <dbReference type="EMBL" id="KAK6171993.1"/>
    </source>
</evidence>
<dbReference type="EMBL" id="JAZGQO010000013">
    <property type="protein sequence ID" value="KAK6171993.1"/>
    <property type="molecule type" value="Genomic_DNA"/>
</dbReference>
<protein>
    <recommendedName>
        <fullName evidence="10">Membrane progesterone receptor</fullName>
    </recommendedName>
</protein>
<accession>A0AAN8JBR0</accession>
<feature type="transmembrane region" description="Helical" evidence="7">
    <location>
        <begin position="163"/>
        <end position="186"/>
    </location>
</feature>
<feature type="transmembrane region" description="Helical" evidence="7">
    <location>
        <begin position="91"/>
        <end position="114"/>
    </location>
</feature>
<dbReference type="GO" id="GO:0046872">
    <property type="term" value="F:metal ion binding"/>
    <property type="evidence" value="ECO:0007669"/>
    <property type="project" value="UniProtKB-KW"/>
</dbReference>
<evidence type="ECO:0000256" key="4">
    <source>
        <dbReference type="ARBA" id="ARBA00022989"/>
    </source>
</evidence>
<feature type="binding site" evidence="6">
    <location>
        <position position="115"/>
    </location>
    <ligand>
        <name>Zn(2+)</name>
        <dbReference type="ChEBI" id="CHEBI:29105"/>
    </ligand>
</feature>